<protein>
    <submittedName>
        <fullName evidence="2">GNAT family N-acetyltransferase</fullName>
    </submittedName>
</protein>
<dbReference type="EMBL" id="JAROCF010000001">
    <property type="protein sequence ID" value="MDN4615786.1"/>
    <property type="molecule type" value="Genomic_DNA"/>
</dbReference>
<organism evidence="2 3">
    <name type="scientific">Leifsonia williamsii</name>
    <dbReference type="NCBI Taxonomy" id="3035919"/>
    <lineage>
        <taxon>Bacteria</taxon>
        <taxon>Bacillati</taxon>
        <taxon>Actinomycetota</taxon>
        <taxon>Actinomycetes</taxon>
        <taxon>Micrococcales</taxon>
        <taxon>Microbacteriaceae</taxon>
        <taxon>Leifsonia</taxon>
    </lineage>
</organism>
<comment type="caution">
    <text evidence="2">The sequence shown here is derived from an EMBL/GenBank/DDBJ whole genome shotgun (WGS) entry which is preliminary data.</text>
</comment>
<feature type="domain" description="N-acetyltransferase" evidence="1">
    <location>
        <begin position="3"/>
        <end position="187"/>
    </location>
</feature>
<reference evidence="2" key="1">
    <citation type="submission" date="2023-06" db="EMBL/GenBank/DDBJ databases">
        <title>MT1 and MT2 Draft Genomes of Novel Species.</title>
        <authorList>
            <person name="Venkateswaran K."/>
        </authorList>
    </citation>
    <scope>NUCLEOTIDE SEQUENCE</scope>
    <source>
        <strain evidence="2">F6_8S_P_1B</strain>
    </source>
</reference>
<name>A0ABT8KEA6_9MICO</name>
<dbReference type="InterPro" id="IPR000182">
    <property type="entry name" value="GNAT_dom"/>
</dbReference>
<evidence type="ECO:0000313" key="2">
    <source>
        <dbReference type="EMBL" id="MDN4615786.1"/>
    </source>
</evidence>
<dbReference type="Pfam" id="PF00583">
    <property type="entry name" value="Acetyltransf_1"/>
    <property type="match status" value="1"/>
</dbReference>
<gene>
    <name evidence="2" type="ORF">P5G50_15140</name>
</gene>
<evidence type="ECO:0000259" key="1">
    <source>
        <dbReference type="PROSITE" id="PS51186"/>
    </source>
</evidence>
<keyword evidence="3" id="KW-1185">Reference proteome</keyword>
<accession>A0ABT8KEA6</accession>
<sequence length="187" mass="20682">MTIDVLPATGRFDDFATFMVPRKPGGGGCVCMSYRDARLGMPERIAYMEDECSHEPGPGVLAYLDGEVAGWCSVAPKSTYRRLLNSRTIPHLDEERDPWSIVCFVVRGGFRKRGLMHDLLDGAVEHARASGAELVEGYPVDAGPERVDVISGYVGTVRLFEAHGFHRLQETAAHSGGTTRWVMRREL</sequence>
<dbReference type="Proteomes" id="UP001174208">
    <property type="component" value="Unassembled WGS sequence"/>
</dbReference>
<dbReference type="RefSeq" id="WP_301212417.1">
    <property type="nucleotide sequence ID" value="NZ_JAROCF010000001.1"/>
</dbReference>
<evidence type="ECO:0000313" key="3">
    <source>
        <dbReference type="Proteomes" id="UP001174208"/>
    </source>
</evidence>
<dbReference type="InterPro" id="IPR016181">
    <property type="entry name" value="Acyl_CoA_acyltransferase"/>
</dbReference>
<dbReference type="Gene3D" id="3.40.630.30">
    <property type="match status" value="1"/>
</dbReference>
<dbReference type="SUPFAM" id="SSF55729">
    <property type="entry name" value="Acyl-CoA N-acyltransferases (Nat)"/>
    <property type="match status" value="1"/>
</dbReference>
<dbReference type="CDD" id="cd04301">
    <property type="entry name" value="NAT_SF"/>
    <property type="match status" value="1"/>
</dbReference>
<dbReference type="PROSITE" id="PS51186">
    <property type="entry name" value="GNAT"/>
    <property type="match status" value="1"/>
</dbReference>
<proteinExistence type="predicted"/>